<proteinExistence type="predicted"/>
<keyword evidence="1" id="KW-0812">Transmembrane</keyword>
<evidence type="ECO:0000256" key="1">
    <source>
        <dbReference type="SAM" id="Phobius"/>
    </source>
</evidence>
<name>A0A8R1U3I5_ONCVO</name>
<keyword evidence="3" id="KW-1185">Reference proteome</keyword>
<dbReference type="EMBL" id="CMVM020000310">
    <property type="status" value="NOT_ANNOTATED_CDS"/>
    <property type="molecule type" value="Genomic_DNA"/>
</dbReference>
<organism evidence="2 3">
    <name type="scientific">Onchocerca volvulus</name>
    <dbReference type="NCBI Taxonomy" id="6282"/>
    <lineage>
        <taxon>Eukaryota</taxon>
        <taxon>Metazoa</taxon>
        <taxon>Ecdysozoa</taxon>
        <taxon>Nematoda</taxon>
        <taxon>Chromadorea</taxon>
        <taxon>Rhabditida</taxon>
        <taxon>Spirurina</taxon>
        <taxon>Spiruromorpha</taxon>
        <taxon>Filarioidea</taxon>
        <taxon>Onchocercidae</taxon>
        <taxon>Onchocerca</taxon>
    </lineage>
</organism>
<feature type="transmembrane region" description="Helical" evidence="1">
    <location>
        <begin position="12"/>
        <end position="35"/>
    </location>
</feature>
<protein>
    <submittedName>
        <fullName evidence="2">Uncharacterized protein</fullName>
    </submittedName>
</protein>
<accession>A0A8R1U3I5</accession>
<keyword evidence="1" id="KW-1133">Transmembrane helix</keyword>
<keyword evidence="1" id="KW-0472">Membrane</keyword>
<dbReference type="Proteomes" id="UP000024404">
    <property type="component" value="Unassembled WGS sequence"/>
</dbReference>
<feature type="transmembrane region" description="Helical" evidence="1">
    <location>
        <begin position="64"/>
        <end position="83"/>
    </location>
</feature>
<evidence type="ECO:0000313" key="3">
    <source>
        <dbReference type="Proteomes" id="UP000024404"/>
    </source>
</evidence>
<reference evidence="2" key="2">
    <citation type="submission" date="2022-06" db="UniProtKB">
        <authorList>
            <consortium name="EnsemblMetazoa"/>
        </authorList>
    </citation>
    <scope>IDENTIFICATION</scope>
</reference>
<dbReference type="EnsemblMetazoa" id="OVOC9995.1">
    <property type="protein sequence ID" value="OVOC9995.1"/>
    <property type="gene ID" value="WBGene00246804"/>
</dbReference>
<dbReference type="AlphaFoldDB" id="A0A8R1U3I5"/>
<reference evidence="3" key="1">
    <citation type="submission" date="2013-10" db="EMBL/GenBank/DDBJ databases">
        <title>Genome sequencing of Onchocerca volvulus.</title>
        <authorList>
            <person name="Cotton J."/>
            <person name="Tsai J."/>
            <person name="Stanley E."/>
            <person name="Tracey A."/>
            <person name="Holroyd N."/>
            <person name="Lustigman S."/>
            <person name="Berriman M."/>
        </authorList>
    </citation>
    <scope>NUCLEOTIDE SEQUENCE</scope>
</reference>
<sequence length="95" mass="11042">MDVYFIFQDIILAGLMIALHNNLHVITHIYLVLLFKIHKLFIERFSNPNLDMSRSLLSSSQMEYHSLIITYYTIIFAGVTFCLSSTKSFHLLRSA</sequence>
<evidence type="ECO:0000313" key="2">
    <source>
        <dbReference type="EnsemblMetazoa" id="OVOC9995.1"/>
    </source>
</evidence>